<dbReference type="Gramene" id="EOX97101">
    <property type="protein sequence ID" value="EOX97101"/>
    <property type="gene ID" value="TCM_006202"/>
</dbReference>
<keyword evidence="1" id="KW-0812">Transmembrane</keyword>
<dbReference type="EMBL" id="CM001880">
    <property type="protein sequence ID" value="EOX97101.1"/>
    <property type="molecule type" value="Genomic_DNA"/>
</dbReference>
<dbReference type="EMBL" id="CM001880">
    <property type="protein sequence ID" value="EOX97100.1"/>
    <property type="molecule type" value="Genomic_DNA"/>
</dbReference>
<name>A0A061DYE4_THECC</name>
<feature type="transmembrane region" description="Helical" evidence="1">
    <location>
        <begin position="63"/>
        <end position="84"/>
    </location>
</feature>
<keyword evidence="1" id="KW-0472">Membrane</keyword>
<keyword evidence="3" id="KW-1185">Reference proteome</keyword>
<sequence>MLETADDGPLLTIADGVVYQLPNNQDDWRLKDVLAWVFPICNFTLELPSTVFDQLSSKDHPQYALIAMLFSFIALMSCIAELIFNGKMERVTWQWRDTVPWFYCRPTDKLFGTL</sequence>
<dbReference type="InParanoid" id="A0A061DYE4"/>
<dbReference type="PANTHER" id="PTHR48473">
    <property type="entry name" value="TIR DOMAIN-CONTAINING PROTEIN"/>
    <property type="match status" value="1"/>
</dbReference>
<keyword evidence="2" id="KW-0418">Kinase</keyword>
<dbReference type="OMA" id="VISCICE"/>
<accession>A0A061DYE4</accession>
<evidence type="ECO:0000313" key="2">
    <source>
        <dbReference type="EMBL" id="EOX97101.1"/>
    </source>
</evidence>
<organism evidence="2 3">
    <name type="scientific">Theobroma cacao</name>
    <name type="common">Cacao</name>
    <name type="synonym">Cocoa</name>
    <dbReference type="NCBI Taxonomy" id="3641"/>
    <lineage>
        <taxon>Eukaryota</taxon>
        <taxon>Viridiplantae</taxon>
        <taxon>Streptophyta</taxon>
        <taxon>Embryophyta</taxon>
        <taxon>Tracheophyta</taxon>
        <taxon>Spermatophyta</taxon>
        <taxon>Magnoliopsida</taxon>
        <taxon>eudicotyledons</taxon>
        <taxon>Gunneridae</taxon>
        <taxon>Pentapetalae</taxon>
        <taxon>rosids</taxon>
        <taxon>malvids</taxon>
        <taxon>Malvales</taxon>
        <taxon>Malvaceae</taxon>
        <taxon>Byttnerioideae</taxon>
        <taxon>Theobroma</taxon>
    </lineage>
</organism>
<evidence type="ECO:0000256" key="1">
    <source>
        <dbReference type="SAM" id="Phobius"/>
    </source>
</evidence>
<dbReference type="PANTHER" id="PTHR48473:SF1">
    <property type="entry name" value="TIR DOMAIN-CONTAINING PROTEIN"/>
    <property type="match status" value="1"/>
</dbReference>
<proteinExistence type="predicted"/>
<dbReference type="Gramene" id="EOX97102">
    <property type="protein sequence ID" value="EOX97102"/>
    <property type="gene ID" value="TCM_006202"/>
</dbReference>
<evidence type="ECO:0000313" key="3">
    <source>
        <dbReference type="Proteomes" id="UP000026915"/>
    </source>
</evidence>
<dbReference type="Proteomes" id="UP000026915">
    <property type="component" value="Chromosome 2"/>
</dbReference>
<gene>
    <name evidence="2" type="ORF">TCM_006202</name>
</gene>
<dbReference type="GO" id="GO:0005634">
    <property type="term" value="C:nucleus"/>
    <property type="evidence" value="ECO:0000318"/>
    <property type="project" value="GO_Central"/>
</dbReference>
<dbReference type="GO" id="GO:0007165">
    <property type="term" value="P:signal transduction"/>
    <property type="evidence" value="ECO:0000318"/>
    <property type="project" value="GO_Central"/>
</dbReference>
<dbReference type="HOGENOM" id="CLU_2125554_0_0_1"/>
<dbReference type="AlphaFoldDB" id="A0A061DYE4"/>
<protein>
    <submittedName>
        <fullName evidence="2">Serine/threonine-protein kinase PBS1 isoform 1</fullName>
    </submittedName>
</protein>
<dbReference type="EMBL" id="CM001880">
    <property type="protein sequence ID" value="EOX97102.1"/>
    <property type="molecule type" value="Genomic_DNA"/>
</dbReference>
<dbReference type="Gramene" id="EOX97100">
    <property type="protein sequence ID" value="EOX97100"/>
    <property type="gene ID" value="TCM_006202"/>
</dbReference>
<keyword evidence="2" id="KW-0808">Transferase</keyword>
<dbReference type="GO" id="GO:0016301">
    <property type="term" value="F:kinase activity"/>
    <property type="evidence" value="ECO:0007669"/>
    <property type="project" value="UniProtKB-KW"/>
</dbReference>
<keyword evidence="1" id="KW-1133">Transmembrane helix</keyword>
<reference evidence="2 3" key="1">
    <citation type="journal article" date="2013" name="Genome Biol.">
        <title>The genome sequence of the most widely cultivated cacao type and its use to identify candidate genes regulating pod color.</title>
        <authorList>
            <person name="Motamayor J.C."/>
            <person name="Mockaitis K."/>
            <person name="Schmutz J."/>
            <person name="Haiminen N."/>
            <person name="Iii D.L."/>
            <person name="Cornejo O."/>
            <person name="Findley S.D."/>
            <person name="Zheng P."/>
            <person name="Utro F."/>
            <person name="Royaert S."/>
            <person name="Saski C."/>
            <person name="Jenkins J."/>
            <person name="Podicheti R."/>
            <person name="Zhao M."/>
            <person name="Scheffler B.E."/>
            <person name="Stack J.C."/>
            <person name="Feltus F.A."/>
            <person name="Mustiga G.M."/>
            <person name="Amores F."/>
            <person name="Phillips W."/>
            <person name="Marelli J.P."/>
            <person name="May G.D."/>
            <person name="Shapiro H."/>
            <person name="Ma J."/>
            <person name="Bustamante C.D."/>
            <person name="Schnell R.J."/>
            <person name="Main D."/>
            <person name="Gilbert D."/>
            <person name="Parida L."/>
            <person name="Kuhn D.N."/>
        </authorList>
    </citation>
    <scope>NUCLEOTIDE SEQUENCE [LARGE SCALE GENOMIC DNA]</scope>
    <source>
        <strain evidence="3">cv. Matina 1-6</strain>
    </source>
</reference>